<dbReference type="Gene3D" id="3.40.50.720">
    <property type="entry name" value="NAD(P)-binding Rossmann-like Domain"/>
    <property type="match status" value="1"/>
</dbReference>
<reference evidence="3 4" key="1">
    <citation type="journal article" date="2024" name="J. Plant Pathol.">
        <title>Sequence and assembly of the genome of Seiridium unicorne, isolate CBS 538.82, causal agent of cypress canker disease.</title>
        <authorList>
            <person name="Scali E."/>
            <person name="Rocca G.D."/>
            <person name="Danti R."/>
            <person name="Garbelotto M."/>
            <person name="Barberini S."/>
            <person name="Baroncelli R."/>
            <person name="Emiliani G."/>
        </authorList>
    </citation>
    <scope>NUCLEOTIDE SEQUENCE [LARGE SCALE GENOMIC DNA]</scope>
    <source>
        <strain evidence="3 4">BM-138-508</strain>
    </source>
</reference>
<organism evidence="3 4">
    <name type="scientific">Seiridium unicorne</name>
    <dbReference type="NCBI Taxonomy" id="138068"/>
    <lineage>
        <taxon>Eukaryota</taxon>
        <taxon>Fungi</taxon>
        <taxon>Dikarya</taxon>
        <taxon>Ascomycota</taxon>
        <taxon>Pezizomycotina</taxon>
        <taxon>Sordariomycetes</taxon>
        <taxon>Xylariomycetidae</taxon>
        <taxon>Amphisphaeriales</taxon>
        <taxon>Sporocadaceae</taxon>
        <taxon>Seiridium</taxon>
    </lineage>
</organism>
<evidence type="ECO:0000256" key="2">
    <source>
        <dbReference type="SAM" id="MobiDB-lite"/>
    </source>
</evidence>
<sequence length="349" mass="38768">MSPSTDLHKSTDILVQGQPLVAVFFGSTSTIGQATLRVLAIAAAKEGQGYRAYLVGRNAEATQAIISDCQNLCPHGQFTFVKINDLSLIQDVDSACSEILRLEEETVNPRIDYLMLAQGGPIFKPRKDSKEGIDVTMSLMYYSRMKAITKLLPLLLKSTLPATVVSVYAAGIEQKIYPDDLSLRDLSHYTYSQARSHMVYMHTLFFESLAEKYPDKLRLIHIFPGLIVGPGFSSPEVALWLRVTLHWFVLPLFGRWITTPPEECGQKMLSLISPDYPPRSTSQSKAAPEPITGTDGKPGSGVYSLGANTKSNYKAKPYEKVDKSEMRQKVWHHTTRAFEVIESGAVFTD</sequence>
<accession>A0ABR2UH16</accession>
<feature type="region of interest" description="Disordered" evidence="2">
    <location>
        <begin position="276"/>
        <end position="308"/>
    </location>
</feature>
<dbReference type="SUPFAM" id="SSF51735">
    <property type="entry name" value="NAD(P)-binding Rossmann-fold domains"/>
    <property type="match status" value="1"/>
</dbReference>
<dbReference type="InterPro" id="IPR052228">
    <property type="entry name" value="Sec_Metab_Biosynth_Oxidored"/>
</dbReference>
<dbReference type="InterPro" id="IPR036291">
    <property type="entry name" value="NAD(P)-bd_dom_sf"/>
</dbReference>
<dbReference type="EMBL" id="JARVKF010000434">
    <property type="protein sequence ID" value="KAK9413784.1"/>
    <property type="molecule type" value="Genomic_DNA"/>
</dbReference>
<dbReference type="Proteomes" id="UP001408356">
    <property type="component" value="Unassembled WGS sequence"/>
</dbReference>
<evidence type="ECO:0000313" key="4">
    <source>
        <dbReference type="Proteomes" id="UP001408356"/>
    </source>
</evidence>
<gene>
    <name evidence="3" type="ORF">SUNI508_11602</name>
</gene>
<keyword evidence="1" id="KW-0560">Oxidoreductase</keyword>
<keyword evidence="4" id="KW-1185">Reference proteome</keyword>
<dbReference type="PANTHER" id="PTHR47534">
    <property type="entry name" value="YALI0E05731P"/>
    <property type="match status" value="1"/>
</dbReference>
<proteinExistence type="predicted"/>
<comment type="caution">
    <text evidence="3">The sequence shown here is derived from an EMBL/GenBank/DDBJ whole genome shotgun (WGS) entry which is preliminary data.</text>
</comment>
<name>A0ABR2UH16_9PEZI</name>
<evidence type="ECO:0000256" key="1">
    <source>
        <dbReference type="ARBA" id="ARBA00023002"/>
    </source>
</evidence>
<evidence type="ECO:0000313" key="3">
    <source>
        <dbReference type="EMBL" id="KAK9413784.1"/>
    </source>
</evidence>
<protein>
    <submittedName>
        <fullName evidence="3">Ketoreductase (KR) domain-containing protein</fullName>
    </submittedName>
</protein>
<dbReference type="PANTHER" id="PTHR47534:SF3">
    <property type="entry name" value="ALCOHOL DEHYDROGENASE-LIKE C-TERMINAL DOMAIN-CONTAINING PROTEIN"/>
    <property type="match status" value="1"/>
</dbReference>